<feature type="region of interest" description="Disordered" evidence="1">
    <location>
        <begin position="455"/>
        <end position="604"/>
    </location>
</feature>
<feature type="compositionally biased region" description="Low complexity" evidence="1">
    <location>
        <begin position="527"/>
        <end position="540"/>
    </location>
</feature>
<evidence type="ECO:0000256" key="1">
    <source>
        <dbReference type="SAM" id="MobiDB-lite"/>
    </source>
</evidence>
<name>A0A4Y7QE88_9AGAM</name>
<dbReference type="VEuPathDB" id="FungiDB:BD410DRAFT_837573"/>
<evidence type="ECO:0000313" key="3">
    <source>
        <dbReference type="Proteomes" id="UP000294933"/>
    </source>
</evidence>
<reference evidence="2 3" key="1">
    <citation type="submission" date="2018-06" db="EMBL/GenBank/DDBJ databases">
        <title>A transcriptomic atlas of mushroom development highlights an independent origin of complex multicellularity.</title>
        <authorList>
            <consortium name="DOE Joint Genome Institute"/>
            <person name="Krizsan K."/>
            <person name="Almasi E."/>
            <person name="Merenyi Z."/>
            <person name="Sahu N."/>
            <person name="Viragh M."/>
            <person name="Koszo T."/>
            <person name="Mondo S."/>
            <person name="Kiss B."/>
            <person name="Balint B."/>
            <person name="Kues U."/>
            <person name="Barry K."/>
            <person name="Hegedus J.C."/>
            <person name="Henrissat B."/>
            <person name="Johnson J."/>
            <person name="Lipzen A."/>
            <person name="Ohm R."/>
            <person name="Nagy I."/>
            <person name="Pangilinan J."/>
            <person name="Yan J."/>
            <person name="Xiong Y."/>
            <person name="Grigoriev I.V."/>
            <person name="Hibbett D.S."/>
            <person name="Nagy L.G."/>
        </authorList>
    </citation>
    <scope>NUCLEOTIDE SEQUENCE [LARGE SCALE GENOMIC DNA]</scope>
    <source>
        <strain evidence="2 3">SZMC22713</strain>
    </source>
</reference>
<sequence length="828" mass="89610">MLGWRMRRMRKVGGGRRDADDGDLSYDRARYRVGRTSKSSYYAAYPAYGLAYPPRHPLPRPGPRYANANAYASYPSPSPGYDNNNDGSAGGDDGRRRIENWLQTSRNRTLRGAGSAGGLGSGSASDYTQSPWTPSWHLGDSEYAYGHDSGYGYEHDSGYSSGYGEGGGYREGYAYGRGGSAPTSPSISIGRIRIRIPNLGIPQYDTYLQQYSTYPQIESPLELGDEFVSFPPTMTKARSYAPSEGYAYYRMRGGGSASDYTLSPRTPSWHLGDSAYGYGRGGGDGYGVGYGGRERYGYGGGGRYGGSAPTSPTVPMAYHGYDHGFGFGFGFQDGDESGDDENGGGYAARFRSEGYAYPLSGYPPSYPGPGHGPQLGRFERFERHPHFESPSELGDEFVSLPPTTPSPSLPMRQPQGMRGARPYASPEGYGHDDRDRRAMWGYGDAAGMRPTPITITSQTTAYPPSSTDPTVGPGVGLGLDTSPSPSTSMRLGEARERRSRSSVDLRGAARDGGARDFARSGGRGGDARATTSGMTMGMTGQRPRVDRSNTASSMSALRSSESTSTAGTAKSPSSDATISALRQRNQDPRSRNPRGPDQRDPEPFIHTALGWWPEKPLPHPSVRWYLSAAFPSPRFSSRRAAPSAYGYDNADTLANFLRQIPSAELDESPFTPPLERVRLVVKEECGWVFDLHASSIADSHGAGEGRRGPGRRRRKHFTFATLCEAIASLMHRPVPRGMYESARTPAGNAEGEGIVRLLEGWRRRVRAGVFAPGPITGPSAPYMPGVNPGDAHGGETRFLVMDMLGRERTFWGLVVGESSGEWVLKTCV</sequence>
<feature type="compositionally biased region" description="Polar residues" evidence="1">
    <location>
        <begin position="567"/>
        <end position="583"/>
    </location>
</feature>
<feature type="region of interest" description="Disordered" evidence="1">
    <location>
        <begin position="387"/>
        <end position="437"/>
    </location>
</feature>
<dbReference type="EMBL" id="ML170164">
    <property type="protein sequence ID" value="TDL25392.1"/>
    <property type="molecule type" value="Genomic_DNA"/>
</dbReference>
<dbReference type="AlphaFoldDB" id="A0A4Y7QE88"/>
<organism evidence="2 3">
    <name type="scientific">Rickenella mellea</name>
    <dbReference type="NCBI Taxonomy" id="50990"/>
    <lineage>
        <taxon>Eukaryota</taxon>
        <taxon>Fungi</taxon>
        <taxon>Dikarya</taxon>
        <taxon>Basidiomycota</taxon>
        <taxon>Agaricomycotina</taxon>
        <taxon>Agaricomycetes</taxon>
        <taxon>Hymenochaetales</taxon>
        <taxon>Rickenellaceae</taxon>
        <taxon>Rickenella</taxon>
    </lineage>
</organism>
<feature type="compositionally biased region" description="Low complexity" evidence="1">
    <location>
        <begin position="548"/>
        <end position="566"/>
    </location>
</feature>
<accession>A0A4Y7QE88</accession>
<feature type="compositionally biased region" description="Basic and acidic residues" evidence="1">
    <location>
        <begin position="492"/>
        <end position="518"/>
    </location>
</feature>
<proteinExistence type="predicted"/>
<gene>
    <name evidence="2" type="ORF">BD410DRAFT_837573</name>
</gene>
<feature type="compositionally biased region" description="Polar residues" evidence="1">
    <location>
        <begin position="455"/>
        <end position="469"/>
    </location>
</feature>
<evidence type="ECO:0000313" key="2">
    <source>
        <dbReference type="EMBL" id="TDL25392.1"/>
    </source>
</evidence>
<feature type="compositionally biased region" description="Basic and acidic residues" evidence="1">
    <location>
        <begin position="584"/>
        <end position="603"/>
    </location>
</feature>
<dbReference type="Proteomes" id="UP000294933">
    <property type="component" value="Unassembled WGS sequence"/>
</dbReference>
<feature type="region of interest" description="Disordered" evidence="1">
    <location>
        <begin position="69"/>
        <end position="130"/>
    </location>
</feature>
<keyword evidence="3" id="KW-1185">Reference proteome</keyword>
<protein>
    <submittedName>
        <fullName evidence="2">Uncharacterized protein</fullName>
    </submittedName>
</protein>